<dbReference type="Proteomes" id="UP000326838">
    <property type="component" value="Unassembled WGS sequence"/>
</dbReference>
<dbReference type="RefSeq" id="WP_150893018.1">
    <property type="nucleotide sequence ID" value="NZ_VYUY01000009.1"/>
</dbReference>
<proteinExistence type="predicted"/>
<keyword evidence="4" id="KW-1185">Reference proteome</keyword>
<accession>A0A5N0TFA5</accession>
<evidence type="ECO:0000313" key="3">
    <source>
        <dbReference type="EMBL" id="KAA9133710.1"/>
    </source>
</evidence>
<name>A0A5N0TFA5_9MICO</name>
<feature type="domain" description="HTH cro/C1-type" evidence="2">
    <location>
        <begin position="9"/>
        <end position="60"/>
    </location>
</feature>
<organism evidence="3 4">
    <name type="scientific">Microbacterium caowuchunii</name>
    <dbReference type="NCBI Taxonomy" id="2614638"/>
    <lineage>
        <taxon>Bacteria</taxon>
        <taxon>Bacillati</taxon>
        <taxon>Actinomycetota</taxon>
        <taxon>Actinomycetes</taxon>
        <taxon>Micrococcales</taxon>
        <taxon>Microbacteriaceae</taxon>
        <taxon>Microbacterium</taxon>
    </lineage>
</organism>
<dbReference type="GO" id="GO:0003677">
    <property type="term" value="F:DNA binding"/>
    <property type="evidence" value="ECO:0007669"/>
    <property type="project" value="InterPro"/>
</dbReference>
<feature type="region of interest" description="Disordered" evidence="1">
    <location>
        <begin position="147"/>
        <end position="173"/>
    </location>
</feature>
<dbReference type="AlphaFoldDB" id="A0A5N0TFA5"/>
<evidence type="ECO:0000313" key="4">
    <source>
        <dbReference type="Proteomes" id="UP000326838"/>
    </source>
</evidence>
<dbReference type="InterPro" id="IPR010982">
    <property type="entry name" value="Lambda_DNA-bd_dom_sf"/>
</dbReference>
<dbReference type="CDD" id="cd00093">
    <property type="entry name" value="HTH_XRE"/>
    <property type="match status" value="1"/>
</dbReference>
<gene>
    <name evidence="3" type="ORF">F6B40_08120</name>
</gene>
<dbReference type="SUPFAM" id="SSF47413">
    <property type="entry name" value="lambda repressor-like DNA-binding domains"/>
    <property type="match status" value="1"/>
</dbReference>
<evidence type="ECO:0000259" key="2">
    <source>
        <dbReference type="SMART" id="SM00530"/>
    </source>
</evidence>
<dbReference type="InterPro" id="IPR001387">
    <property type="entry name" value="Cro/C1-type_HTH"/>
</dbReference>
<comment type="caution">
    <text evidence="3">The sequence shown here is derived from an EMBL/GenBank/DDBJ whole genome shotgun (WGS) entry which is preliminary data.</text>
</comment>
<reference evidence="4" key="1">
    <citation type="submission" date="2019-09" db="EMBL/GenBank/DDBJ databases">
        <title>Mumia zhuanghuii sp. nov. isolated from the intestinal contents of plateau pika (Ochotona curzoniae) in the Qinghai-Tibet plateau of China.</title>
        <authorList>
            <person name="Tian Z."/>
        </authorList>
    </citation>
    <scope>NUCLEOTIDE SEQUENCE [LARGE SCALE GENOMIC DNA]</scope>
    <source>
        <strain evidence="4">L-033</strain>
    </source>
</reference>
<sequence length="239" mass="26907">MTGESHATRIRALRERLEFTREDFAKLMGLPTDYLIDVECGDLVPDGSLAALFEAHLHEIPSQAWHSHVTKENGGRPYVINIRCSGHPVQQPRLGVEALERPPLVRATLFPMGWHFKPLHHGDMTSAKIRPNGDADREVLRDVSGRVGTSTGAWAPDSERESRPAIPPLADRPRRTWGASHTDDYYRFSFSCRRCRDSVPIRNSNDVEAILDELASRNIHAVNLDDLRTYLAALRRTSA</sequence>
<dbReference type="SMART" id="SM00530">
    <property type="entry name" value="HTH_XRE"/>
    <property type="match status" value="1"/>
</dbReference>
<dbReference type="EMBL" id="VYUY01000009">
    <property type="protein sequence ID" value="KAA9133710.1"/>
    <property type="molecule type" value="Genomic_DNA"/>
</dbReference>
<evidence type="ECO:0000256" key="1">
    <source>
        <dbReference type="SAM" id="MobiDB-lite"/>
    </source>
</evidence>
<dbReference type="Gene3D" id="1.10.260.40">
    <property type="entry name" value="lambda repressor-like DNA-binding domains"/>
    <property type="match status" value="1"/>
</dbReference>
<protein>
    <submittedName>
        <fullName evidence="3">Helix-turn-helix transcriptional regulator</fullName>
    </submittedName>
</protein>